<accession>A0A565DIP2</accession>
<name>A0A565DIP2_PROMI</name>
<dbReference type="AlphaFoldDB" id="A0A565DIP2"/>
<organism evidence="1">
    <name type="scientific">Proteus mirabilis</name>
    <dbReference type="NCBI Taxonomy" id="584"/>
    <lineage>
        <taxon>Bacteria</taxon>
        <taxon>Pseudomonadati</taxon>
        <taxon>Pseudomonadota</taxon>
        <taxon>Gammaproteobacteria</taxon>
        <taxon>Enterobacterales</taxon>
        <taxon>Morganellaceae</taxon>
        <taxon>Proteus</taxon>
    </lineage>
</organism>
<reference evidence="1" key="1">
    <citation type="submission" date="2018-08" db="EMBL/GenBank/DDBJ databases">
        <title>SGI0, a relative of Salmonella genomic islands SGI1 and SGI2, lacking a class 1 integron, found in Proteus mirabilis.</title>
        <authorList>
            <person name="de Curraize C."/>
            <person name="Siebor E."/>
            <person name="Neuwirth C."/>
            <person name="Hall R.M."/>
        </authorList>
    </citation>
    <scope>NUCLEOTIDE SEQUENCE</scope>
    <source>
        <strain evidence="1">Pm1LENAR</strain>
    </source>
</reference>
<proteinExistence type="predicted"/>
<dbReference type="RefSeq" id="WP_223805431.1">
    <property type="nucleotide sequence ID" value="NZ_JAGXNE010000006.1"/>
</dbReference>
<protein>
    <submittedName>
        <fullName evidence="1">Uncharacterized protein</fullName>
    </submittedName>
</protein>
<dbReference type="EMBL" id="MH734355">
    <property type="protein sequence ID" value="QCC70250.1"/>
    <property type="molecule type" value="Genomic_DNA"/>
</dbReference>
<sequence length="152" mass="17673">MSLWHEELELALLNLEDSKASCDVMTYVISNILAKSDIPHQCRVGFVEAVHNNIQINPHCWIELEDGWGIDLTLRRWLGDEDRWPHGVFRLSDYPQIQFWGTPLFAPKLDDEEINAMSDHLIKTVKIPVIVNYQTGFDDVCCKDTNFRTSQW</sequence>
<evidence type="ECO:0000313" key="1">
    <source>
        <dbReference type="EMBL" id="QCC70250.1"/>
    </source>
</evidence>